<dbReference type="EMBL" id="FOFB01000006">
    <property type="protein sequence ID" value="SEQ16030.1"/>
    <property type="molecule type" value="Genomic_DNA"/>
</dbReference>
<dbReference type="SUPFAM" id="SSF51197">
    <property type="entry name" value="Clavaminate synthase-like"/>
    <property type="match status" value="1"/>
</dbReference>
<dbReference type="OrthoDB" id="1441538at2"/>
<dbReference type="Gene3D" id="2.60.120.330">
    <property type="entry name" value="B-lactam Antibiotic, Isopenicillin N Synthase, Chain"/>
    <property type="match status" value="1"/>
</dbReference>
<proteinExistence type="predicted"/>
<dbReference type="InParanoid" id="A0A1H9DR77"/>
<accession>A0A1H9DR77</accession>
<keyword evidence="3" id="KW-1185">Reference proteome</keyword>
<dbReference type="Pfam" id="PF05118">
    <property type="entry name" value="Asp_Arg_Hydrox"/>
    <property type="match status" value="1"/>
</dbReference>
<dbReference type="InterPro" id="IPR007803">
    <property type="entry name" value="Asp/Arg/Pro-Hydrxlase"/>
</dbReference>
<dbReference type="AlphaFoldDB" id="A0A1H9DR77"/>
<organism evidence="2 3">
    <name type="scientific">Neolewinella agarilytica</name>
    <dbReference type="NCBI Taxonomy" id="478744"/>
    <lineage>
        <taxon>Bacteria</taxon>
        <taxon>Pseudomonadati</taxon>
        <taxon>Bacteroidota</taxon>
        <taxon>Saprospiria</taxon>
        <taxon>Saprospirales</taxon>
        <taxon>Lewinellaceae</taxon>
        <taxon>Neolewinella</taxon>
    </lineage>
</organism>
<sequence length="193" mass="21765">MENSALSDRIRLPFSFDVPAMQQDLNLIEALSLDWIDHFVQQNYEGSWSVIPLRANAGAVHPIKMIYSDPTSDEYVDTPFLAPSQTFKSVLGTFQAPLLSARLMKLGKGSKIKEHRDYDLNPDGGTVRIHVPVITNPAVDFRLNGQRVIMQEGECWYLRLSDPHSVSNAGPDRIHLVIDMKANDWVLDLLRGH</sequence>
<reference evidence="3" key="1">
    <citation type="submission" date="2016-10" db="EMBL/GenBank/DDBJ databases">
        <authorList>
            <person name="Varghese N."/>
            <person name="Submissions S."/>
        </authorList>
    </citation>
    <scope>NUCLEOTIDE SEQUENCE [LARGE SCALE GENOMIC DNA]</scope>
    <source>
        <strain evidence="3">DSM 24740</strain>
    </source>
</reference>
<protein>
    <submittedName>
        <fullName evidence="2">Aspartyl/Asparaginyl beta-hydroxylase</fullName>
    </submittedName>
</protein>
<dbReference type="RefSeq" id="WP_090166746.1">
    <property type="nucleotide sequence ID" value="NZ_FOFB01000006.1"/>
</dbReference>
<name>A0A1H9DR77_9BACT</name>
<feature type="domain" description="Aspartyl/asparaginy/proline hydroxylase" evidence="1">
    <location>
        <begin position="94"/>
        <end position="181"/>
    </location>
</feature>
<dbReference type="InterPro" id="IPR027443">
    <property type="entry name" value="IPNS-like_sf"/>
</dbReference>
<evidence type="ECO:0000313" key="2">
    <source>
        <dbReference type="EMBL" id="SEQ16030.1"/>
    </source>
</evidence>
<gene>
    <name evidence="2" type="ORF">SAMN05444359_106103</name>
</gene>
<evidence type="ECO:0000313" key="3">
    <source>
        <dbReference type="Proteomes" id="UP000199021"/>
    </source>
</evidence>
<dbReference type="STRING" id="478744.SAMN05444359_106103"/>
<evidence type="ECO:0000259" key="1">
    <source>
        <dbReference type="Pfam" id="PF05118"/>
    </source>
</evidence>
<dbReference type="Proteomes" id="UP000199021">
    <property type="component" value="Unassembled WGS sequence"/>
</dbReference>